<organism evidence="2 3">
    <name type="scientific">Microbacterium dauci</name>
    <dbReference type="NCBI Taxonomy" id="3048008"/>
    <lineage>
        <taxon>Bacteria</taxon>
        <taxon>Bacillati</taxon>
        <taxon>Actinomycetota</taxon>
        <taxon>Actinomycetes</taxon>
        <taxon>Micrococcales</taxon>
        <taxon>Microbacteriaceae</taxon>
        <taxon>Microbacterium</taxon>
    </lineage>
</organism>
<proteinExistence type="predicted"/>
<reference evidence="2 3" key="1">
    <citation type="submission" date="2023-05" db="EMBL/GenBank/DDBJ databases">
        <title>Microbacterium dauci sp.nov., Isolated from Carrot Rhizosphere Soil.</title>
        <authorList>
            <person name="Xiao Z."/>
            <person name="Zheng J."/>
        </authorList>
    </citation>
    <scope>NUCLEOTIDE SEQUENCE [LARGE SCALE GENOMIC DNA]</scope>
    <source>
        <strain evidence="2 3">LX3-4</strain>
    </source>
</reference>
<evidence type="ECO:0000256" key="1">
    <source>
        <dbReference type="SAM" id="MobiDB-lite"/>
    </source>
</evidence>
<protein>
    <submittedName>
        <fullName evidence="2">Uncharacterized protein</fullName>
    </submittedName>
</protein>
<evidence type="ECO:0000313" key="3">
    <source>
        <dbReference type="Proteomes" id="UP001321481"/>
    </source>
</evidence>
<sequence length="110" mass="12201">MPDQPVQFCRSRNGGRRCTRPLGHPGLHRHRTIMWSDLAADHPRCAASGDPAVPAATDADGYPHGRALCPVCQRFIPLTDGRLDAHDTSDAAESPAERARRREWLNTHGW</sequence>
<dbReference type="Proteomes" id="UP001321481">
    <property type="component" value="Unassembled WGS sequence"/>
</dbReference>
<dbReference type="EMBL" id="JASJND010000004">
    <property type="protein sequence ID" value="MDJ1113866.1"/>
    <property type="molecule type" value="Genomic_DNA"/>
</dbReference>
<evidence type="ECO:0000313" key="2">
    <source>
        <dbReference type="EMBL" id="MDJ1113866.1"/>
    </source>
</evidence>
<dbReference type="RefSeq" id="WP_283715367.1">
    <property type="nucleotide sequence ID" value="NZ_JASJND010000004.1"/>
</dbReference>
<accession>A0ABT6ZD11</accession>
<gene>
    <name evidence="2" type="ORF">QNI14_05330</name>
</gene>
<name>A0ABT6ZD11_9MICO</name>
<comment type="caution">
    <text evidence="2">The sequence shown here is derived from an EMBL/GenBank/DDBJ whole genome shotgun (WGS) entry which is preliminary data.</text>
</comment>
<keyword evidence="3" id="KW-1185">Reference proteome</keyword>
<feature type="region of interest" description="Disordered" evidence="1">
    <location>
        <begin position="82"/>
        <end position="110"/>
    </location>
</feature>